<dbReference type="RefSeq" id="WP_189191202.1">
    <property type="nucleotide sequence ID" value="NZ_BMMM01000021.1"/>
</dbReference>
<protein>
    <recommendedName>
        <fullName evidence="5">Transmembrane protein</fullName>
    </recommendedName>
</protein>
<dbReference type="PANTHER" id="PTHR42305">
    <property type="entry name" value="MEMBRANE PROTEIN RV1733C-RELATED"/>
    <property type="match status" value="1"/>
</dbReference>
<accession>A0A917YCQ0</accession>
<keyword evidence="4" id="KW-1185">Reference proteome</keyword>
<keyword evidence="2" id="KW-1133">Transmembrane helix</keyword>
<evidence type="ECO:0008006" key="5">
    <source>
        <dbReference type="Google" id="ProtNLM"/>
    </source>
</evidence>
<gene>
    <name evidence="3" type="ORF">GCM10011579_081960</name>
</gene>
<organism evidence="3 4">
    <name type="scientific">Streptomyces albiflavescens</name>
    <dbReference type="NCBI Taxonomy" id="1623582"/>
    <lineage>
        <taxon>Bacteria</taxon>
        <taxon>Bacillati</taxon>
        <taxon>Actinomycetota</taxon>
        <taxon>Actinomycetes</taxon>
        <taxon>Kitasatosporales</taxon>
        <taxon>Streptomycetaceae</taxon>
        <taxon>Streptomyces</taxon>
    </lineage>
</organism>
<evidence type="ECO:0000313" key="3">
    <source>
        <dbReference type="EMBL" id="GGN88299.1"/>
    </source>
</evidence>
<proteinExistence type="predicted"/>
<evidence type="ECO:0000256" key="2">
    <source>
        <dbReference type="SAM" id="Phobius"/>
    </source>
</evidence>
<evidence type="ECO:0000256" key="1">
    <source>
        <dbReference type="SAM" id="MobiDB-lite"/>
    </source>
</evidence>
<feature type="transmembrane region" description="Helical" evidence="2">
    <location>
        <begin position="41"/>
        <end position="62"/>
    </location>
</feature>
<keyword evidence="2" id="KW-0472">Membrane</keyword>
<feature type="compositionally biased region" description="Low complexity" evidence="1">
    <location>
        <begin position="1"/>
        <end position="11"/>
    </location>
</feature>
<sequence>MRAPGSPSASGPPRPRKENAPHGANPLRRTSDRFESWFRRVLMLVLVLGLPMAALSAGLTAYESSMRTVHAQAAERHEVTARLASNVAGDDRVSKQPAQIRWTERNGVVRTGTTFVQLGTSKGATVRVWVDRDGAITGAPMSAVTAKANGWFVGGMTALCVVAGFYAARAAMCLALDRRRSAQWDVEWDLVEPLWSGRFRR</sequence>
<name>A0A917YCQ0_9ACTN</name>
<dbReference type="EMBL" id="BMMM01000021">
    <property type="protein sequence ID" value="GGN88299.1"/>
    <property type="molecule type" value="Genomic_DNA"/>
</dbReference>
<keyword evidence="2" id="KW-0812">Transmembrane</keyword>
<reference evidence="3 4" key="1">
    <citation type="journal article" date="2014" name="Int. J. Syst. Evol. Microbiol.">
        <title>Complete genome sequence of Corynebacterium casei LMG S-19264T (=DSM 44701T), isolated from a smear-ripened cheese.</title>
        <authorList>
            <consortium name="US DOE Joint Genome Institute (JGI-PGF)"/>
            <person name="Walter F."/>
            <person name="Albersmeier A."/>
            <person name="Kalinowski J."/>
            <person name="Ruckert C."/>
        </authorList>
    </citation>
    <scope>NUCLEOTIDE SEQUENCE [LARGE SCALE GENOMIC DNA]</scope>
    <source>
        <strain evidence="3 4">CGMCC 4.7111</strain>
    </source>
</reference>
<dbReference type="AlphaFoldDB" id="A0A917YCQ0"/>
<feature type="transmembrane region" description="Helical" evidence="2">
    <location>
        <begin position="151"/>
        <end position="171"/>
    </location>
</feature>
<dbReference type="PANTHER" id="PTHR42305:SF1">
    <property type="entry name" value="MEMBRANE PROTEIN RV1733C-RELATED"/>
    <property type="match status" value="1"/>
</dbReference>
<dbReference type="Proteomes" id="UP000600365">
    <property type="component" value="Unassembled WGS sequence"/>
</dbReference>
<dbReference type="InterPro" id="IPR039708">
    <property type="entry name" value="MT1774/Rv1733c-like"/>
</dbReference>
<comment type="caution">
    <text evidence="3">The sequence shown here is derived from an EMBL/GenBank/DDBJ whole genome shotgun (WGS) entry which is preliminary data.</text>
</comment>
<evidence type="ECO:0000313" key="4">
    <source>
        <dbReference type="Proteomes" id="UP000600365"/>
    </source>
</evidence>
<feature type="region of interest" description="Disordered" evidence="1">
    <location>
        <begin position="1"/>
        <end position="28"/>
    </location>
</feature>